<gene>
    <name evidence="4" type="ORF">FE810_09600</name>
</gene>
<dbReference type="OrthoDB" id="9803333at2"/>
<evidence type="ECO:0000313" key="5">
    <source>
        <dbReference type="Proteomes" id="UP000307790"/>
    </source>
</evidence>
<dbReference type="InterPro" id="IPR036291">
    <property type="entry name" value="NAD(P)-bd_dom_sf"/>
</dbReference>
<dbReference type="PRINTS" id="PR00080">
    <property type="entry name" value="SDRFAMILY"/>
</dbReference>
<proteinExistence type="inferred from homology"/>
<dbReference type="Pfam" id="PF00106">
    <property type="entry name" value="adh_short"/>
    <property type="match status" value="1"/>
</dbReference>
<comment type="caution">
    <text evidence="4">The sequence shown here is derived from an EMBL/GenBank/DDBJ whole genome shotgun (WGS) entry which is preliminary data.</text>
</comment>
<dbReference type="FunFam" id="3.40.50.720:FF:000084">
    <property type="entry name" value="Short-chain dehydrogenase reductase"/>
    <property type="match status" value="1"/>
</dbReference>
<dbReference type="PROSITE" id="PS00061">
    <property type="entry name" value="ADH_SHORT"/>
    <property type="match status" value="1"/>
</dbReference>
<comment type="similarity">
    <text evidence="1 3">Belongs to the short-chain dehydrogenases/reductases (SDR) family.</text>
</comment>
<evidence type="ECO:0000256" key="3">
    <source>
        <dbReference type="RuleBase" id="RU000363"/>
    </source>
</evidence>
<dbReference type="PANTHER" id="PTHR42760">
    <property type="entry name" value="SHORT-CHAIN DEHYDROGENASES/REDUCTASES FAMILY MEMBER"/>
    <property type="match status" value="1"/>
</dbReference>
<reference evidence="4 5" key="1">
    <citation type="submission" date="2019-05" db="EMBL/GenBank/DDBJ databases">
        <title>Genome sequences of Thalassotalea litorea 1K03283.</title>
        <authorList>
            <person name="Zhang D."/>
        </authorList>
    </citation>
    <scope>NUCLEOTIDE SEQUENCE [LARGE SCALE GENOMIC DNA]</scope>
    <source>
        <strain evidence="4 5">MCCC 1K03283</strain>
    </source>
</reference>
<organism evidence="4 5">
    <name type="scientific">Thalassotalea litorea</name>
    <dbReference type="NCBI Taxonomy" id="2020715"/>
    <lineage>
        <taxon>Bacteria</taxon>
        <taxon>Pseudomonadati</taxon>
        <taxon>Pseudomonadota</taxon>
        <taxon>Gammaproteobacteria</taxon>
        <taxon>Alteromonadales</taxon>
        <taxon>Colwelliaceae</taxon>
        <taxon>Thalassotalea</taxon>
    </lineage>
</organism>
<dbReference type="RefSeq" id="WP_138319836.1">
    <property type="nucleotide sequence ID" value="NZ_VCBC01000008.1"/>
</dbReference>
<dbReference type="Gene3D" id="3.40.50.720">
    <property type="entry name" value="NAD(P)-binding Rossmann-like Domain"/>
    <property type="match status" value="1"/>
</dbReference>
<dbReference type="Proteomes" id="UP000307790">
    <property type="component" value="Unassembled WGS sequence"/>
</dbReference>
<dbReference type="EMBL" id="VCBC01000008">
    <property type="protein sequence ID" value="TLU65166.1"/>
    <property type="molecule type" value="Genomic_DNA"/>
</dbReference>
<accession>A0A5R9IPL9</accession>
<dbReference type="PRINTS" id="PR00081">
    <property type="entry name" value="GDHRDH"/>
</dbReference>
<dbReference type="AlphaFoldDB" id="A0A5R9IPL9"/>
<name>A0A5R9IPL9_9GAMM</name>
<evidence type="ECO:0000256" key="1">
    <source>
        <dbReference type="ARBA" id="ARBA00006484"/>
    </source>
</evidence>
<dbReference type="SUPFAM" id="SSF51735">
    <property type="entry name" value="NAD(P)-binding Rossmann-fold domains"/>
    <property type="match status" value="1"/>
</dbReference>
<evidence type="ECO:0000256" key="2">
    <source>
        <dbReference type="ARBA" id="ARBA00023002"/>
    </source>
</evidence>
<dbReference type="InterPro" id="IPR002347">
    <property type="entry name" value="SDR_fam"/>
</dbReference>
<sequence>MLKQFDLTGKVALVTGCSRGIGLAMAEGLAEAGADVIGVSATLASQGSAPQQAVEKAGRKFYAYQCDFSSRQSVTAFLKQVLNDHPCIDILVNNAGSILRDPAAVHSDEYWDNIIEINLNSQFVISREIGKTMVERGSGKIIFTASLLTFQGGITVPGYAASKGAIGQLTKALANEWASKGVNVNAIAPGYIATDNTEALRNDPERAKSILDRIPQARWGEPEDFKGPTVFLASNASNYMNGSVVLVDGGWMGR</sequence>
<dbReference type="PANTHER" id="PTHR42760:SF5">
    <property type="entry name" value="2-DEHYDRO-3-DEOXY-D-GLUCONATE 5-DEHYDROGENASE"/>
    <property type="match status" value="1"/>
</dbReference>
<dbReference type="GO" id="GO:0016616">
    <property type="term" value="F:oxidoreductase activity, acting on the CH-OH group of donors, NAD or NADP as acceptor"/>
    <property type="evidence" value="ECO:0007669"/>
    <property type="project" value="TreeGrafter"/>
</dbReference>
<protein>
    <submittedName>
        <fullName evidence="4">SDR family oxidoreductase</fullName>
    </submittedName>
</protein>
<evidence type="ECO:0000313" key="4">
    <source>
        <dbReference type="EMBL" id="TLU65166.1"/>
    </source>
</evidence>
<keyword evidence="2" id="KW-0560">Oxidoreductase</keyword>
<keyword evidence="5" id="KW-1185">Reference proteome</keyword>
<dbReference type="InterPro" id="IPR020904">
    <property type="entry name" value="Sc_DH/Rdtase_CS"/>
</dbReference>